<reference evidence="2 3" key="1">
    <citation type="submission" date="2016-10" db="EMBL/GenBank/DDBJ databases">
        <authorList>
            <person name="Varghese N."/>
            <person name="Submissions S."/>
        </authorList>
    </citation>
    <scope>NUCLEOTIDE SEQUENCE [LARGE SCALE GENOMIC DNA]</scope>
    <source>
        <strain evidence="2 3">DSM 25353</strain>
    </source>
</reference>
<keyword evidence="3" id="KW-1185">Reference proteome</keyword>
<comment type="caution">
    <text evidence="2">The sequence shown here is derived from an EMBL/GenBank/DDBJ whole genome shotgun (WGS) entry which is preliminary data.</text>
</comment>
<evidence type="ECO:0000256" key="1">
    <source>
        <dbReference type="SAM" id="Phobius"/>
    </source>
</evidence>
<dbReference type="RefSeq" id="WP_092723628.1">
    <property type="nucleotide sequence ID" value="NZ_FNNO01000006.1"/>
</dbReference>
<keyword evidence="1" id="KW-0812">Transmembrane</keyword>
<proteinExistence type="predicted"/>
<accession>A0A8X8LEA0</accession>
<evidence type="ECO:0000313" key="3">
    <source>
        <dbReference type="Proteomes" id="UP000198711"/>
    </source>
</evidence>
<dbReference type="PANTHER" id="PTHR32309:SF13">
    <property type="entry name" value="FERRIC ENTEROBACTIN TRANSPORT PROTEIN FEPE"/>
    <property type="match status" value="1"/>
</dbReference>
<sequence length="363" mass="40311">MNLLDLPKNEEIVTARDAILRMRVWMTYLVDKWKTIAIVAIAGALIGLSMVYNKKTIYTATLSFAMEDERAGGLGSAMGLASQFGLDLGASNAGGAFASANLIELMQSRSIVEKALLDSVKNQGQLISLAQFYINITGIKNVWKKAPDTITIQPKLLPGSDRKGFDLMQNSILAAIYEQLLKYHLKVYQRDRKISILAIEVKSENELFSKSFTEALANEVSKFYIDTKTHKSSQNLAILQKQADSVRRELNYAITGFAEANDNVYNLNPGLNVKRVPSTKRQIDIQANTAILTELLKNIELAKIAVRKETPLIQIIDTPILPLNEERPDKIKAMIIGVILGGMIAVIYLVLSRLWRVIMAAQS</sequence>
<protein>
    <submittedName>
        <fullName evidence="2">Chain length determinant protein</fullName>
    </submittedName>
</protein>
<organism evidence="2 3">
    <name type="scientific">Hydrobacter penzbergensis</name>
    <dbReference type="NCBI Taxonomy" id="1235997"/>
    <lineage>
        <taxon>Bacteria</taxon>
        <taxon>Pseudomonadati</taxon>
        <taxon>Bacteroidota</taxon>
        <taxon>Chitinophagia</taxon>
        <taxon>Chitinophagales</taxon>
        <taxon>Chitinophagaceae</taxon>
        <taxon>Hydrobacter</taxon>
    </lineage>
</organism>
<feature type="transmembrane region" description="Helical" evidence="1">
    <location>
        <begin position="333"/>
        <end position="351"/>
    </location>
</feature>
<keyword evidence="1" id="KW-1133">Transmembrane helix</keyword>
<feature type="transmembrane region" description="Helical" evidence="1">
    <location>
        <begin position="33"/>
        <end position="52"/>
    </location>
</feature>
<dbReference type="PANTHER" id="PTHR32309">
    <property type="entry name" value="TYROSINE-PROTEIN KINASE"/>
    <property type="match status" value="1"/>
</dbReference>
<keyword evidence="1" id="KW-0472">Membrane</keyword>
<name>A0A8X8LEA0_9BACT</name>
<dbReference type="Proteomes" id="UP000198711">
    <property type="component" value="Unassembled WGS sequence"/>
</dbReference>
<dbReference type="GO" id="GO:0004713">
    <property type="term" value="F:protein tyrosine kinase activity"/>
    <property type="evidence" value="ECO:0007669"/>
    <property type="project" value="TreeGrafter"/>
</dbReference>
<dbReference type="InterPro" id="IPR050445">
    <property type="entry name" value="Bact_polysacc_biosynth/exp"/>
</dbReference>
<evidence type="ECO:0000313" key="2">
    <source>
        <dbReference type="EMBL" id="SDW86477.1"/>
    </source>
</evidence>
<dbReference type="GO" id="GO:0005886">
    <property type="term" value="C:plasma membrane"/>
    <property type="evidence" value="ECO:0007669"/>
    <property type="project" value="TreeGrafter"/>
</dbReference>
<gene>
    <name evidence="2" type="ORF">SAMN05444410_106168</name>
</gene>
<dbReference type="AlphaFoldDB" id="A0A8X8LEA0"/>
<dbReference type="EMBL" id="FNNO01000006">
    <property type="protein sequence ID" value="SDW86477.1"/>
    <property type="molecule type" value="Genomic_DNA"/>
</dbReference>